<feature type="compositionally biased region" description="Low complexity" evidence="1">
    <location>
        <begin position="532"/>
        <end position="553"/>
    </location>
</feature>
<keyword evidence="2" id="KW-0732">Signal</keyword>
<feature type="compositionally biased region" description="Low complexity" evidence="1">
    <location>
        <begin position="172"/>
        <end position="186"/>
    </location>
</feature>
<name>A0ABQ7P9B7_9HYPO</name>
<feature type="compositionally biased region" description="Polar residues" evidence="1">
    <location>
        <begin position="401"/>
        <end position="421"/>
    </location>
</feature>
<evidence type="ECO:0000256" key="1">
    <source>
        <dbReference type="SAM" id="MobiDB-lite"/>
    </source>
</evidence>
<evidence type="ECO:0000256" key="2">
    <source>
        <dbReference type="SAM" id="SignalP"/>
    </source>
</evidence>
<accession>A0ABQ7P9B7</accession>
<evidence type="ECO:0000313" key="4">
    <source>
        <dbReference type="Proteomes" id="UP000742024"/>
    </source>
</evidence>
<feature type="compositionally biased region" description="Low complexity" evidence="1">
    <location>
        <begin position="426"/>
        <end position="470"/>
    </location>
</feature>
<feature type="compositionally biased region" description="Polar residues" evidence="1">
    <location>
        <begin position="152"/>
        <end position="171"/>
    </location>
</feature>
<dbReference type="EMBL" id="SRPR01000234">
    <property type="protein sequence ID" value="KAG5955839.1"/>
    <property type="molecule type" value="Genomic_DNA"/>
</dbReference>
<feature type="signal peptide" evidence="2">
    <location>
        <begin position="1"/>
        <end position="22"/>
    </location>
</feature>
<proteinExistence type="predicted"/>
<gene>
    <name evidence="3" type="ORF">E4U57_003092</name>
</gene>
<organism evidence="3 4">
    <name type="scientific">Claviceps arundinis</name>
    <dbReference type="NCBI Taxonomy" id="1623583"/>
    <lineage>
        <taxon>Eukaryota</taxon>
        <taxon>Fungi</taxon>
        <taxon>Dikarya</taxon>
        <taxon>Ascomycota</taxon>
        <taxon>Pezizomycotina</taxon>
        <taxon>Sordariomycetes</taxon>
        <taxon>Hypocreomycetidae</taxon>
        <taxon>Hypocreales</taxon>
        <taxon>Clavicipitaceae</taxon>
        <taxon>Claviceps</taxon>
    </lineage>
</organism>
<feature type="region of interest" description="Disordered" evidence="1">
    <location>
        <begin position="301"/>
        <end position="566"/>
    </location>
</feature>
<feature type="compositionally biased region" description="Polar residues" evidence="1">
    <location>
        <begin position="484"/>
        <end position="531"/>
    </location>
</feature>
<keyword evidence="4" id="KW-1185">Reference proteome</keyword>
<feature type="compositionally biased region" description="Polar residues" evidence="1">
    <location>
        <begin position="271"/>
        <end position="280"/>
    </location>
</feature>
<feature type="compositionally biased region" description="Low complexity" evidence="1">
    <location>
        <begin position="106"/>
        <end position="145"/>
    </location>
</feature>
<comment type="caution">
    <text evidence="3">The sequence shown here is derived from an EMBL/GenBank/DDBJ whole genome shotgun (WGS) entry which is preliminary data.</text>
</comment>
<dbReference type="Proteomes" id="UP000742024">
    <property type="component" value="Unassembled WGS sequence"/>
</dbReference>
<feature type="region of interest" description="Disordered" evidence="1">
    <location>
        <begin position="271"/>
        <end position="290"/>
    </location>
</feature>
<feature type="compositionally biased region" description="Polar residues" evidence="1">
    <location>
        <begin position="197"/>
        <end position="249"/>
    </location>
</feature>
<sequence length="580" mass="58832">MMAPSSFWVSAFLALNYGFAQAKPKDDAMAVAPVATMTIQPVKILTELPVFIRTHCPRPTEIVICHGKTLTVHRPGLFKTVITLTYEESQTRSRLNCGRSISKTKTPASSTPAIETTSESPSSSGPITSVPTSSTESVSPTTSEPGSIPSGPVSSAESVYPGSFTTTPTTQSVSEGSEPGSIPSESRTGDKYKYASDSASGTPTPESSSLETPFQDKFTSQPSPSSRINIDTAESQSPHTPFPSATTKTYGEYSDVPEASISEASFSVVTLSDESRTATSDDVPRASVSEASLSVVTLSDGSRIATTVEVRTKAGPQSSESASGAGRSQTPIPSTNGEVPGASISESSPAIVTLSDGSRTATTVEVRTKAGPQSSGSADRAGSSQSPIPSTYSDVPRASSPEASFSVVTLSDGSRTATTVEVRTKAGPQSSESASGAGSSQSPIPSTYSDVPGASVSESGSSVVSPSYGSRTATSPVVPGASASEASFSVVTLSDGSRTATTVEVRTKAGPQSSESASGAGRSQTPIPSTYSGVPGASASESGSSVVSPSYGSRTATSPDVPGASASEASISVILLLLLR</sequence>
<feature type="compositionally biased region" description="Polar residues" evidence="1">
    <location>
        <begin position="344"/>
        <end position="393"/>
    </location>
</feature>
<evidence type="ECO:0000313" key="3">
    <source>
        <dbReference type="EMBL" id="KAG5955839.1"/>
    </source>
</evidence>
<reference evidence="3 4" key="1">
    <citation type="journal article" date="2020" name="bioRxiv">
        <title>Whole genome comparisons of ergot fungi reveals the divergence and evolution of species within the genus Claviceps are the result of varying mechanisms driving genome evolution and host range expansion.</title>
        <authorList>
            <person name="Wyka S.A."/>
            <person name="Mondo S.J."/>
            <person name="Liu M."/>
            <person name="Dettman J."/>
            <person name="Nalam V."/>
            <person name="Broders K.D."/>
        </authorList>
    </citation>
    <scope>NUCLEOTIDE SEQUENCE [LARGE SCALE GENOMIC DNA]</scope>
    <source>
        <strain evidence="3 4">LM583</strain>
    </source>
</reference>
<feature type="chain" id="PRO_5045046768" evidence="2">
    <location>
        <begin position="23"/>
        <end position="580"/>
    </location>
</feature>
<feature type="region of interest" description="Disordered" evidence="1">
    <location>
        <begin position="93"/>
        <end position="256"/>
    </location>
</feature>
<feature type="compositionally biased region" description="Polar residues" evidence="1">
    <location>
        <begin position="93"/>
        <end position="105"/>
    </location>
</feature>
<protein>
    <submittedName>
        <fullName evidence="3">Uncharacterized protein</fullName>
    </submittedName>
</protein>
<feature type="compositionally biased region" description="Polar residues" evidence="1">
    <location>
        <begin position="315"/>
        <end position="337"/>
    </location>
</feature>